<dbReference type="GO" id="GO:0008781">
    <property type="term" value="F:N-acylneuraminate cytidylyltransferase activity"/>
    <property type="evidence" value="ECO:0007669"/>
    <property type="project" value="TreeGrafter"/>
</dbReference>
<dbReference type="Pfam" id="PF08282">
    <property type="entry name" value="Hydrolase_3"/>
    <property type="match status" value="1"/>
</dbReference>
<dbReference type="EMBL" id="JADIMH010000022">
    <property type="protein sequence ID" value="MBO8466987.1"/>
    <property type="molecule type" value="Genomic_DNA"/>
</dbReference>
<reference evidence="8" key="2">
    <citation type="journal article" date="2021" name="PeerJ">
        <title>Extensive microbial diversity within the chicken gut microbiome revealed by metagenomics and culture.</title>
        <authorList>
            <person name="Gilroy R."/>
            <person name="Ravi A."/>
            <person name="Getino M."/>
            <person name="Pursley I."/>
            <person name="Horton D.L."/>
            <person name="Alikhan N.F."/>
            <person name="Baker D."/>
            <person name="Gharbi K."/>
            <person name="Hall N."/>
            <person name="Watson M."/>
            <person name="Adriaenssens E.M."/>
            <person name="Foster-Nyarko E."/>
            <person name="Jarju S."/>
            <person name="Secka A."/>
            <person name="Antonio M."/>
            <person name="Oren A."/>
            <person name="Chaudhuri R.R."/>
            <person name="La Ragione R."/>
            <person name="Hildebrand F."/>
            <person name="Pallen M.J."/>
        </authorList>
    </citation>
    <scope>NUCLEOTIDE SEQUENCE</scope>
    <source>
        <strain evidence="8">B1-15692</strain>
    </source>
</reference>
<comment type="similarity">
    <text evidence="2">Belongs to the KdsC family.</text>
</comment>
<dbReference type="InterPro" id="IPR050793">
    <property type="entry name" value="CMP-NeuNAc_synthase"/>
</dbReference>
<dbReference type="InterPro" id="IPR036412">
    <property type="entry name" value="HAD-like_sf"/>
</dbReference>
<dbReference type="Gene3D" id="3.40.50.1000">
    <property type="entry name" value="HAD superfamily/HAD-like"/>
    <property type="match status" value="1"/>
</dbReference>
<keyword evidence="5 8" id="KW-0378">Hydrolase</keyword>
<dbReference type="PANTHER" id="PTHR21485">
    <property type="entry name" value="HAD SUPERFAMILY MEMBERS CMAS AND KDSC"/>
    <property type="match status" value="1"/>
</dbReference>
<dbReference type="InterPro" id="IPR023214">
    <property type="entry name" value="HAD_sf"/>
</dbReference>
<proteinExistence type="inferred from homology"/>
<comment type="caution">
    <text evidence="8">The sequence shown here is derived from an EMBL/GenBank/DDBJ whole genome shotgun (WGS) entry which is preliminary data.</text>
</comment>
<dbReference type="SUPFAM" id="SSF56784">
    <property type="entry name" value="HAD-like"/>
    <property type="match status" value="1"/>
</dbReference>
<evidence type="ECO:0000313" key="8">
    <source>
        <dbReference type="EMBL" id="MBO8466987.1"/>
    </source>
</evidence>
<organism evidence="8 9">
    <name type="scientific">Candidatus Cryptobacteroides faecipullorum</name>
    <dbReference type="NCBI Taxonomy" id="2840764"/>
    <lineage>
        <taxon>Bacteria</taxon>
        <taxon>Pseudomonadati</taxon>
        <taxon>Bacteroidota</taxon>
        <taxon>Bacteroidia</taxon>
        <taxon>Bacteroidales</taxon>
        <taxon>Candidatus Cryptobacteroides</taxon>
    </lineage>
</organism>
<dbReference type="PANTHER" id="PTHR21485:SF3">
    <property type="entry name" value="N-ACYLNEURAMINATE CYTIDYLYLTRANSFERASE"/>
    <property type="match status" value="1"/>
</dbReference>
<accession>A0A9D9I6T6</accession>
<protein>
    <submittedName>
        <fullName evidence="8">HAD hydrolase family protein</fullName>
    </submittedName>
</protein>
<evidence type="ECO:0000256" key="4">
    <source>
        <dbReference type="ARBA" id="ARBA00022723"/>
    </source>
</evidence>
<evidence type="ECO:0000313" key="9">
    <source>
        <dbReference type="Proteomes" id="UP000823660"/>
    </source>
</evidence>
<evidence type="ECO:0000256" key="1">
    <source>
        <dbReference type="ARBA" id="ARBA00001946"/>
    </source>
</evidence>
<dbReference type="AlphaFoldDB" id="A0A9D9I6T6"/>
<dbReference type="GO" id="GO:0016788">
    <property type="term" value="F:hydrolase activity, acting on ester bonds"/>
    <property type="evidence" value="ECO:0007669"/>
    <property type="project" value="InterPro"/>
</dbReference>
<evidence type="ECO:0000256" key="2">
    <source>
        <dbReference type="ARBA" id="ARBA00005893"/>
    </source>
</evidence>
<dbReference type="PIRSF" id="PIRSF006118">
    <property type="entry name" value="KDO8-P_Ptase"/>
    <property type="match status" value="1"/>
</dbReference>
<feature type="binding site" evidence="7">
    <location>
        <position position="114"/>
    </location>
    <ligand>
        <name>Mg(2+)</name>
        <dbReference type="ChEBI" id="CHEBI:18420"/>
    </ligand>
</feature>
<evidence type="ECO:0000256" key="6">
    <source>
        <dbReference type="ARBA" id="ARBA00022842"/>
    </source>
</evidence>
<reference evidence="8" key="1">
    <citation type="submission" date="2020-10" db="EMBL/GenBank/DDBJ databases">
        <authorList>
            <person name="Gilroy R."/>
        </authorList>
    </citation>
    <scope>NUCLEOTIDE SEQUENCE</scope>
    <source>
        <strain evidence="8">B1-15692</strain>
    </source>
</reference>
<comment type="cofactor">
    <cofactor evidence="1 7">
        <name>Mg(2+)</name>
        <dbReference type="ChEBI" id="CHEBI:18420"/>
    </cofactor>
</comment>
<evidence type="ECO:0000256" key="7">
    <source>
        <dbReference type="PIRSR" id="PIRSR006118-2"/>
    </source>
</evidence>
<feature type="binding site" evidence="7">
    <location>
        <position position="19"/>
    </location>
    <ligand>
        <name>Mg(2+)</name>
        <dbReference type="ChEBI" id="CHEBI:18420"/>
    </ligand>
</feature>
<keyword evidence="6 7" id="KW-0460">Magnesium</keyword>
<evidence type="ECO:0000256" key="5">
    <source>
        <dbReference type="ARBA" id="ARBA00022801"/>
    </source>
</evidence>
<name>A0A9D9I6T6_9BACT</name>
<dbReference type="SFLD" id="SFLDG01138">
    <property type="entry name" value="C1.6.2:_Deoxy-d-mannose-octulo"/>
    <property type="match status" value="1"/>
</dbReference>
<gene>
    <name evidence="8" type="ORF">IAB99_04395</name>
</gene>
<dbReference type="InterPro" id="IPR010023">
    <property type="entry name" value="KdsC_fam"/>
</dbReference>
<dbReference type="GO" id="GO:0046872">
    <property type="term" value="F:metal ion binding"/>
    <property type="evidence" value="ECO:0007669"/>
    <property type="project" value="UniProtKB-KW"/>
</dbReference>
<feature type="binding site" evidence="7">
    <location>
        <position position="21"/>
    </location>
    <ligand>
        <name>substrate</name>
    </ligand>
</feature>
<dbReference type="Proteomes" id="UP000823660">
    <property type="component" value="Unassembled WGS sequence"/>
</dbReference>
<dbReference type="SFLD" id="SFLDS00003">
    <property type="entry name" value="Haloacid_Dehalogenase"/>
    <property type="match status" value="1"/>
</dbReference>
<evidence type="ECO:0000256" key="3">
    <source>
        <dbReference type="ARBA" id="ARBA00011881"/>
    </source>
</evidence>
<keyword evidence="4 7" id="KW-0479">Metal-binding</keyword>
<sequence length="180" mass="19629">MPNNNLDTAIAAIRAFAFDVDGVLTDGGIFANLDGELFRTFDSKDGFALRMASMHGYHIAIITGGRSESIRKRFVTCGVKPEDVYLGSRDKIADFNDFCSRHSLLPHQVMYFGDDLPDIPVMQACGIGVCPSDAVADVKAIADYISPCPGGKGCCRSSIEMVMKCHGSWSLDVSEYKKKF</sequence>
<dbReference type="SFLD" id="SFLDG01136">
    <property type="entry name" value="C1.6:_Phosphoserine_Phosphatas"/>
    <property type="match status" value="1"/>
</dbReference>
<dbReference type="NCBIfam" id="TIGR01670">
    <property type="entry name" value="KdsC-phosphatas"/>
    <property type="match status" value="1"/>
</dbReference>
<comment type="subunit">
    <text evidence="3">Homotetramer.</text>
</comment>